<dbReference type="Proteomes" id="UP000230423">
    <property type="component" value="Unassembled WGS sequence"/>
</dbReference>
<feature type="non-terminal residue" evidence="2">
    <location>
        <position position="145"/>
    </location>
</feature>
<name>A0A2G9TBG7_TELCI</name>
<keyword evidence="3" id="KW-1185">Reference proteome</keyword>
<proteinExistence type="predicted"/>
<dbReference type="OrthoDB" id="5864018at2759"/>
<reference evidence="2 3" key="1">
    <citation type="submission" date="2015-09" db="EMBL/GenBank/DDBJ databases">
        <title>Draft genome of the parasitic nematode Teladorsagia circumcincta isolate WARC Sus (inbred).</title>
        <authorList>
            <person name="Mitreva M."/>
        </authorList>
    </citation>
    <scope>NUCLEOTIDE SEQUENCE [LARGE SCALE GENOMIC DNA]</scope>
    <source>
        <strain evidence="2 3">S</strain>
    </source>
</reference>
<evidence type="ECO:0000313" key="2">
    <source>
        <dbReference type="EMBL" id="PIO55303.1"/>
    </source>
</evidence>
<organism evidence="2 3">
    <name type="scientific">Teladorsagia circumcincta</name>
    <name type="common">Brown stomach worm</name>
    <name type="synonym">Ostertagia circumcincta</name>
    <dbReference type="NCBI Taxonomy" id="45464"/>
    <lineage>
        <taxon>Eukaryota</taxon>
        <taxon>Metazoa</taxon>
        <taxon>Ecdysozoa</taxon>
        <taxon>Nematoda</taxon>
        <taxon>Chromadorea</taxon>
        <taxon>Rhabditida</taxon>
        <taxon>Rhabditina</taxon>
        <taxon>Rhabditomorpha</taxon>
        <taxon>Strongyloidea</taxon>
        <taxon>Trichostrongylidae</taxon>
        <taxon>Teladorsagia</taxon>
    </lineage>
</organism>
<dbReference type="AlphaFoldDB" id="A0A2G9TBG7"/>
<sequence length="145" mass="16717">MRGKSTATLILKNCSVADTVPPSKIHINGDYNVRARSRALTIRRTGKSLWMRGMFLMGQHLRTIRAFQMRDRNIGKTAPTMTAEAAERWRSSYRKYRHQKHQEKRAAAEGGEPDNKAKLPADMKEKRKTFKQIKALVRGRSLEKH</sequence>
<gene>
    <name evidence="2" type="ORF">TELCIR_23311</name>
</gene>
<feature type="region of interest" description="Disordered" evidence="1">
    <location>
        <begin position="97"/>
        <end position="124"/>
    </location>
</feature>
<protein>
    <submittedName>
        <fullName evidence="2">Uncharacterized protein</fullName>
    </submittedName>
</protein>
<accession>A0A2G9TBG7</accession>
<evidence type="ECO:0000256" key="1">
    <source>
        <dbReference type="SAM" id="MobiDB-lite"/>
    </source>
</evidence>
<dbReference type="EMBL" id="KZ387085">
    <property type="protein sequence ID" value="PIO55303.1"/>
    <property type="molecule type" value="Genomic_DNA"/>
</dbReference>
<feature type="compositionally biased region" description="Basic and acidic residues" evidence="1">
    <location>
        <begin position="113"/>
        <end position="124"/>
    </location>
</feature>
<evidence type="ECO:0000313" key="3">
    <source>
        <dbReference type="Proteomes" id="UP000230423"/>
    </source>
</evidence>